<evidence type="ECO:0000313" key="2">
    <source>
        <dbReference type="Proteomes" id="UP000011717"/>
    </source>
</evidence>
<sequence>MRKYLKTQLALHAQNFPFYVLGGDNTGWKAAGARNQAK</sequence>
<organism evidence="1 2">
    <name type="scientific">Pacificimonas flava</name>
    <dbReference type="NCBI Taxonomy" id="1234595"/>
    <lineage>
        <taxon>Bacteria</taxon>
        <taxon>Pseudomonadati</taxon>
        <taxon>Pseudomonadota</taxon>
        <taxon>Alphaproteobacteria</taxon>
        <taxon>Sphingomonadales</taxon>
        <taxon>Sphingosinicellaceae</taxon>
        <taxon>Pacificimonas</taxon>
    </lineage>
</organism>
<evidence type="ECO:0000313" key="1">
    <source>
        <dbReference type="EMBL" id="EMD83355.1"/>
    </source>
</evidence>
<keyword evidence="2" id="KW-1185">Reference proteome</keyword>
<dbReference type="AlphaFoldDB" id="M2SDE0"/>
<gene>
    <name evidence="1" type="ORF">C725_1256</name>
</gene>
<comment type="caution">
    <text evidence="1">The sequence shown here is derived from an EMBL/GenBank/DDBJ whole genome shotgun (WGS) entry which is preliminary data.</text>
</comment>
<dbReference type="Proteomes" id="UP000011717">
    <property type="component" value="Unassembled WGS sequence"/>
</dbReference>
<dbReference type="EMBL" id="AMRV01000003">
    <property type="protein sequence ID" value="EMD83355.1"/>
    <property type="molecule type" value="Genomic_DNA"/>
</dbReference>
<protein>
    <submittedName>
        <fullName evidence="1">Uncharacterized protein</fullName>
    </submittedName>
</protein>
<reference evidence="1 2" key="1">
    <citation type="journal article" date="2013" name="Genome Announc.">
        <title>Draft Genome Sequence of Strain JLT2015T, Belonging to the Family Sphingomonadaceae of the Alphaproteobacteria.</title>
        <authorList>
            <person name="Tang K."/>
            <person name="Liu K."/>
            <person name="Li S."/>
            <person name="Jiao N."/>
        </authorList>
    </citation>
    <scope>NUCLEOTIDE SEQUENCE [LARGE SCALE GENOMIC DNA]</scope>
    <source>
        <strain evidence="1 2">JLT2015</strain>
    </source>
</reference>
<proteinExistence type="predicted"/>
<accession>M2SDE0</accession>
<name>M2SDE0_9SPHN</name>